<evidence type="ECO:0000313" key="4">
    <source>
        <dbReference type="EMBL" id="MPW24705.1"/>
    </source>
</evidence>
<dbReference type="InterPro" id="IPR041698">
    <property type="entry name" value="Methyltransf_25"/>
</dbReference>
<feature type="domain" description="Methyltransferase" evidence="3">
    <location>
        <begin position="40"/>
        <end position="136"/>
    </location>
</feature>
<dbReference type="GO" id="GO:0032259">
    <property type="term" value="P:methylation"/>
    <property type="evidence" value="ECO:0007669"/>
    <property type="project" value="UniProtKB-KW"/>
</dbReference>
<dbReference type="PANTHER" id="PTHR43861:SF1">
    <property type="entry name" value="TRANS-ACONITATE 2-METHYLTRANSFERASE"/>
    <property type="match status" value="1"/>
</dbReference>
<comment type="caution">
    <text evidence="4">The sequence shown here is derived from an EMBL/GenBank/DDBJ whole genome shotgun (WGS) entry which is preliminary data.</text>
</comment>
<reference evidence="4 5" key="1">
    <citation type="submission" date="2019-10" db="EMBL/GenBank/DDBJ databases">
        <title>Alkalibaculum tamaniensis sp.nov., a new alkaliphilic acetogen, isolated on methoxylated aromatics from a mud volcano.</title>
        <authorList>
            <person name="Khomyakova M.A."/>
            <person name="Merkel A.Y."/>
            <person name="Bonch-Osmolovskaya E.A."/>
            <person name="Slobodkin A.I."/>
        </authorList>
    </citation>
    <scope>NUCLEOTIDE SEQUENCE [LARGE SCALE GENOMIC DNA]</scope>
    <source>
        <strain evidence="4 5">M08DMB</strain>
    </source>
</reference>
<name>A0A6A7K5P6_9FIRM</name>
<dbReference type="Gene3D" id="2.20.25.110">
    <property type="entry name" value="S-adenosyl-L-methionine-dependent methyltransferases"/>
    <property type="match status" value="1"/>
</dbReference>
<protein>
    <submittedName>
        <fullName evidence="4">Methyltransferase domain-containing protein</fullName>
    </submittedName>
</protein>
<proteinExistence type="predicted"/>
<sequence>MYNKMSRIYDELMTEEVDYINWTHYIQKIFARYNVEVKDVMDLGCGTGNITIPLSDMGYKMVGVDLSEDMLAIADSKAFLKNNNIKWIYGDMVDSQAYDMSYDAIISCCDAVNYILEEDELMKMFRNVYKGLKENGIFTFDINSYYKINQVYKDQVFTYTSDKINYIWENNYDEDTDIIEYYLNFFVKNDKDNDYTRSEEIHYQKAYKNENIIDMLLKVGFTSVELFKFDSFQMPDLEAERIQFCAIR</sequence>
<dbReference type="Gene3D" id="3.40.50.150">
    <property type="entry name" value="Vaccinia Virus protein VP39"/>
    <property type="match status" value="1"/>
</dbReference>
<organism evidence="4 5">
    <name type="scientific">Alkalibaculum sporogenes</name>
    <dbReference type="NCBI Taxonomy" id="2655001"/>
    <lineage>
        <taxon>Bacteria</taxon>
        <taxon>Bacillati</taxon>
        <taxon>Bacillota</taxon>
        <taxon>Clostridia</taxon>
        <taxon>Eubacteriales</taxon>
        <taxon>Eubacteriaceae</taxon>
        <taxon>Alkalibaculum</taxon>
    </lineage>
</organism>
<dbReference type="InterPro" id="IPR029063">
    <property type="entry name" value="SAM-dependent_MTases_sf"/>
</dbReference>
<dbReference type="Pfam" id="PF13649">
    <property type="entry name" value="Methyltransf_25"/>
    <property type="match status" value="1"/>
</dbReference>
<dbReference type="SUPFAM" id="SSF53335">
    <property type="entry name" value="S-adenosyl-L-methionine-dependent methyltransferases"/>
    <property type="match status" value="1"/>
</dbReference>
<dbReference type="GO" id="GO:0008168">
    <property type="term" value="F:methyltransferase activity"/>
    <property type="evidence" value="ECO:0007669"/>
    <property type="project" value="UniProtKB-KW"/>
</dbReference>
<keyword evidence="1 4" id="KW-0489">Methyltransferase</keyword>
<evidence type="ECO:0000256" key="1">
    <source>
        <dbReference type="ARBA" id="ARBA00022603"/>
    </source>
</evidence>
<gene>
    <name evidence="4" type="ORF">GC105_02705</name>
</gene>
<evidence type="ECO:0000313" key="5">
    <source>
        <dbReference type="Proteomes" id="UP000440004"/>
    </source>
</evidence>
<dbReference type="RefSeq" id="WP_152801435.1">
    <property type="nucleotide sequence ID" value="NZ_WHNX01000003.1"/>
</dbReference>
<evidence type="ECO:0000259" key="3">
    <source>
        <dbReference type="Pfam" id="PF13649"/>
    </source>
</evidence>
<dbReference type="AlphaFoldDB" id="A0A6A7K5P6"/>
<dbReference type="EMBL" id="WHNX01000003">
    <property type="protein sequence ID" value="MPW24705.1"/>
    <property type="molecule type" value="Genomic_DNA"/>
</dbReference>
<dbReference type="PANTHER" id="PTHR43861">
    <property type="entry name" value="TRANS-ACONITATE 2-METHYLTRANSFERASE-RELATED"/>
    <property type="match status" value="1"/>
</dbReference>
<dbReference type="CDD" id="cd02440">
    <property type="entry name" value="AdoMet_MTases"/>
    <property type="match status" value="1"/>
</dbReference>
<accession>A0A6A7K5P6</accession>
<dbReference type="Proteomes" id="UP000440004">
    <property type="component" value="Unassembled WGS sequence"/>
</dbReference>
<keyword evidence="5" id="KW-1185">Reference proteome</keyword>
<keyword evidence="2 4" id="KW-0808">Transferase</keyword>
<evidence type="ECO:0000256" key="2">
    <source>
        <dbReference type="ARBA" id="ARBA00022679"/>
    </source>
</evidence>